<dbReference type="PROSITE" id="PS51898">
    <property type="entry name" value="TYR_RECOMBINASE"/>
    <property type="match status" value="1"/>
</dbReference>
<evidence type="ECO:0000313" key="8">
    <source>
        <dbReference type="Proteomes" id="UP000662973"/>
    </source>
</evidence>
<dbReference type="PROSITE" id="PS51900">
    <property type="entry name" value="CB"/>
    <property type="match status" value="1"/>
</dbReference>
<dbReference type="GO" id="GO:0003677">
    <property type="term" value="F:DNA binding"/>
    <property type="evidence" value="ECO:0007669"/>
    <property type="project" value="UniProtKB-UniRule"/>
</dbReference>
<evidence type="ECO:0000256" key="1">
    <source>
        <dbReference type="ARBA" id="ARBA00022908"/>
    </source>
</evidence>
<dbReference type="SUPFAM" id="SSF56349">
    <property type="entry name" value="DNA breaking-rejoining enzymes"/>
    <property type="match status" value="1"/>
</dbReference>
<feature type="domain" description="Tyr recombinase" evidence="5">
    <location>
        <begin position="146"/>
        <end position="363"/>
    </location>
</feature>
<dbReference type="Gene3D" id="1.10.443.10">
    <property type="entry name" value="Intergrase catalytic core"/>
    <property type="match status" value="1"/>
</dbReference>
<dbReference type="Pfam" id="PF00589">
    <property type="entry name" value="Phage_integrase"/>
    <property type="match status" value="1"/>
</dbReference>
<dbReference type="AlphaFoldDB" id="A0A897NAG4"/>
<reference evidence="7 8" key="1">
    <citation type="submission" date="2020-11" db="EMBL/GenBank/DDBJ databases">
        <title>Carbohydrate-dependent, anaerobic sulfur respiration: A novel catabolism in halophilic archaea.</title>
        <authorList>
            <person name="Sorokin D.Y."/>
            <person name="Messina E."/>
            <person name="Smedile F."/>
            <person name="La Cono V."/>
            <person name="Hallsworth J.E."/>
            <person name="Yakimov M.M."/>
        </authorList>
    </citation>
    <scope>NUCLEOTIDE SEQUENCE [LARGE SCALE GENOMIC DNA]</scope>
    <source>
        <strain evidence="7 8">HSR12-2</strain>
    </source>
</reference>
<dbReference type="InterPro" id="IPR002104">
    <property type="entry name" value="Integrase_catalytic"/>
</dbReference>
<evidence type="ECO:0000259" key="5">
    <source>
        <dbReference type="PROSITE" id="PS51898"/>
    </source>
</evidence>
<sequence>MASHRMAPVVMSLVRGRAFVDFRSPPMSTLDPITPREALEMYCNDIDGELSPNSVQAKRYQLGFFVDWCEGADNDETARVENLNEITGRDFTRFKNWRSDGINKVTLRTNLSALRTFMRFCVSIDAVDPSIPEKINVPTLDYGENERETFLSHERATTIRAYLRKFQYASLKHVLFTLQWHTGVRMSALHSLDVEDFDYEQETIRLRHRPDTDTRLKNGEAGNRLVTIDTETAAVVDDYIEHKRTPATDEYGRHPLFSSSKGGRMSKSHLNKHMYRLTVPCEYGQPCPADKDPQDCEYAGTFRDFIKCPHNVRPHDVRRGSITHWLRNDVPEKAVSDRMDVSVKTIDKHYDKRSEDERAEVRRQYLNEV</sequence>
<dbReference type="PANTHER" id="PTHR30349:SF41">
    <property type="entry name" value="INTEGRASE_RECOMBINASE PROTEIN MJ0367-RELATED"/>
    <property type="match status" value="1"/>
</dbReference>
<dbReference type="PANTHER" id="PTHR30349">
    <property type="entry name" value="PHAGE INTEGRASE-RELATED"/>
    <property type="match status" value="1"/>
</dbReference>
<dbReference type="InterPro" id="IPR044068">
    <property type="entry name" value="CB"/>
</dbReference>
<name>A0A897NAG4_9EURY</name>
<organism evidence="7 8">
    <name type="scientific">Halapricum desulfuricans</name>
    <dbReference type="NCBI Taxonomy" id="2841257"/>
    <lineage>
        <taxon>Archaea</taxon>
        <taxon>Methanobacteriati</taxon>
        <taxon>Methanobacteriota</taxon>
        <taxon>Stenosarchaea group</taxon>
        <taxon>Halobacteria</taxon>
        <taxon>Halobacteriales</taxon>
        <taxon>Haloarculaceae</taxon>
        <taxon>Halapricum</taxon>
    </lineage>
</organism>
<dbReference type="EMBL" id="CP064788">
    <property type="protein sequence ID" value="QSG09348.1"/>
    <property type="molecule type" value="Genomic_DNA"/>
</dbReference>
<dbReference type="InterPro" id="IPR011010">
    <property type="entry name" value="DNA_brk_join_enz"/>
</dbReference>
<dbReference type="KEGG" id="hds:HSR122_1963"/>
<evidence type="ECO:0000256" key="3">
    <source>
        <dbReference type="ARBA" id="ARBA00023172"/>
    </source>
</evidence>
<evidence type="ECO:0000256" key="4">
    <source>
        <dbReference type="PROSITE-ProRule" id="PRU01248"/>
    </source>
</evidence>
<protein>
    <submittedName>
        <fullName evidence="7">XerD/XerC family integrase</fullName>
    </submittedName>
</protein>
<dbReference type="GO" id="GO:0006310">
    <property type="term" value="P:DNA recombination"/>
    <property type="evidence" value="ECO:0007669"/>
    <property type="project" value="UniProtKB-KW"/>
</dbReference>
<keyword evidence="3" id="KW-0233">DNA recombination</keyword>
<dbReference type="InterPro" id="IPR013762">
    <property type="entry name" value="Integrase-like_cat_sf"/>
</dbReference>
<keyword evidence="1" id="KW-0229">DNA integration</keyword>
<proteinExistence type="predicted"/>
<accession>A0A897NAG4</accession>
<evidence type="ECO:0000313" key="7">
    <source>
        <dbReference type="EMBL" id="QSG09348.1"/>
    </source>
</evidence>
<dbReference type="InterPro" id="IPR050090">
    <property type="entry name" value="Tyrosine_recombinase_XerCD"/>
</dbReference>
<evidence type="ECO:0000259" key="6">
    <source>
        <dbReference type="PROSITE" id="PS51900"/>
    </source>
</evidence>
<feature type="domain" description="Core-binding (CB)" evidence="6">
    <location>
        <begin position="33"/>
        <end position="122"/>
    </location>
</feature>
<dbReference type="GO" id="GO:0015074">
    <property type="term" value="P:DNA integration"/>
    <property type="evidence" value="ECO:0007669"/>
    <property type="project" value="UniProtKB-KW"/>
</dbReference>
<keyword evidence="8" id="KW-1185">Reference proteome</keyword>
<dbReference type="CDD" id="cd00397">
    <property type="entry name" value="DNA_BRE_C"/>
    <property type="match status" value="1"/>
</dbReference>
<keyword evidence="2 4" id="KW-0238">DNA-binding</keyword>
<dbReference type="Proteomes" id="UP000662973">
    <property type="component" value="Chromosome"/>
</dbReference>
<evidence type="ECO:0000256" key="2">
    <source>
        <dbReference type="ARBA" id="ARBA00023125"/>
    </source>
</evidence>
<gene>
    <name evidence="7" type="primary">xerC8</name>
    <name evidence="7" type="ORF">HSR122_1963</name>
</gene>
<dbReference type="Gene3D" id="1.10.150.130">
    <property type="match status" value="1"/>
</dbReference>
<dbReference type="InterPro" id="IPR010998">
    <property type="entry name" value="Integrase_recombinase_N"/>
</dbReference>